<name>A0A6A6EEC6_9PEZI</name>
<dbReference type="AlphaFoldDB" id="A0A6A6EEC6"/>
<gene>
    <name evidence="1" type="ORF">K469DRAFT_683786</name>
</gene>
<protein>
    <submittedName>
        <fullName evidence="1">Uncharacterized protein</fullName>
    </submittedName>
</protein>
<sequence length="163" mass="18249">MRLCSGSNPYVLKAVGEKCEMDKEVSNGENETTTLALPILVTEGHRNDPRKEQNIAYPLDNIRQRLVAVKPLYQKEFERFIAGFVKADEGIIEAGACHWIATQAVAPGATMRHLITLEEEEDDYKPLGRAFVHAMLVELTSHPFLGCAQGLDFLHQHGIRHVN</sequence>
<dbReference type="Proteomes" id="UP000800200">
    <property type="component" value="Unassembled WGS sequence"/>
</dbReference>
<keyword evidence="2" id="KW-1185">Reference proteome</keyword>
<organism evidence="1 2">
    <name type="scientific">Zopfia rhizophila CBS 207.26</name>
    <dbReference type="NCBI Taxonomy" id="1314779"/>
    <lineage>
        <taxon>Eukaryota</taxon>
        <taxon>Fungi</taxon>
        <taxon>Dikarya</taxon>
        <taxon>Ascomycota</taxon>
        <taxon>Pezizomycotina</taxon>
        <taxon>Dothideomycetes</taxon>
        <taxon>Dothideomycetes incertae sedis</taxon>
        <taxon>Zopfiaceae</taxon>
        <taxon>Zopfia</taxon>
    </lineage>
</organism>
<evidence type="ECO:0000313" key="2">
    <source>
        <dbReference type="Proteomes" id="UP000800200"/>
    </source>
</evidence>
<accession>A0A6A6EEC6</accession>
<proteinExistence type="predicted"/>
<dbReference type="EMBL" id="ML994621">
    <property type="protein sequence ID" value="KAF2189395.1"/>
    <property type="molecule type" value="Genomic_DNA"/>
</dbReference>
<reference evidence="1" key="1">
    <citation type="journal article" date="2020" name="Stud. Mycol.">
        <title>101 Dothideomycetes genomes: a test case for predicting lifestyles and emergence of pathogens.</title>
        <authorList>
            <person name="Haridas S."/>
            <person name="Albert R."/>
            <person name="Binder M."/>
            <person name="Bloem J."/>
            <person name="Labutti K."/>
            <person name="Salamov A."/>
            <person name="Andreopoulos B."/>
            <person name="Baker S."/>
            <person name="Barry K."/>
            <person name="Bills G."/>
            <person name="Bluhm B."/>
            <person name="Cannon C."/>
            <person name="Castanera R."/>
            <person name="Culley D."/>
            <person name="Daum C."/>
            <person name="Ezra D."/>
            <person name="Gonzalez J."/>
            <person name="Henrissat B."/>
            <person name="Kuo A."/>
            <person name="Liang C."/>
            <person name="Lipzen A."/>
            <person name="Lutzoni F."/>
            <person name="Magnuson J."/>
            <person name="Mondo S."/>
            <person name="Nolan M."/>
            <person name="Ohm R."/>
            <person name="Pangilinan J."/>
            <person name="Park H.-J."/>
            <person name="Ramirez L."/>
            <person name="Alfaro M."/>
            <person name="Sun H."/>
            <person name="Tritt A."/>
            <person name="Yoshinaga Y."/>
            <person name="Zwiers L.-H."/>
            <person name="Turgeon B."/>
            <person name="Goodwin S."/>
            <person name="Spatafora J."/>
            <person name="Crous P."/>
            <person name="Grigoriev I."/>
        </authorList>
    </citation>
    <scope>NUCLEOTIDE SEQUENCE</scope>
    <source>
        <strain evidence="1">CBS 207.26</strain>
    </source>
</reference>
<evidence type="ECO:0000313" key="1">
    <source>
        <dbReference type="EMBL" id="KAF2189395.1"/>
    </source>
</evidence>